<dbReference type="Pfam" id="PF00474">
    <property type="entry name" value="SSF"/>
    <property type="match status" value="2"/>
</dbReference>
<keyword evidence="5 12" id="KW-0812">Transmembrane</keyword>
<dbReference type="PATRIC" id="fig|1838286.3.peg.992"/>
<evidence type="ECO:0000256" key="3">
    <source>
        <dbReference type="ARBA" id="ARBA00022448"/>
    </source>
</evidence>
<dbReference type="PROSITE" id="PS50283">
    <property type="entry name" value="NA_SOLUT_SYMP_3"/>
    <property type="match status" value="1"/>
</dbReference>
<feature type="transmembrane region" description="Helical" evidence="12">
    <location>
        <begin position="74"/>
        <end position="96"/>
    </location>
</feature>
<dbReference type="EMBL" id="CP016094">
    <property type="protein sequence ID" value="AOS43930.1"/>
    <property type="molecule type" value="Genomic_DNA"/>
</dbReference>
<keyword evidence="4" id="KW-1003">Cell membrane</keyword>
<evidence type="ECO:0000256" key="5">
    <source>
        <dbReference type="ARBA" id="ARBA00022692"/>
    </source>
</evidence>
<accession>A0A1D8ASU8</accession>
<proteinExistence type="inferred from homology"/>
<feature type="transmembrane region" description="Helical" evidence="12">
    <location>
        <begin position="117"/>
        <end position="146"/>
    </location>
</feature>
<dbReference type="PANTHER" id="PTHR42985:SF40">
    <property type="entry name" value="LD47995P-RELATED"/>
    <property type="match status" value="1"/>
</dbReference>
<comment type="similarity">
    <text evidence="2 11">Belongs to the sodium:solute symporter (SSF) (TC 2.A.21) family.</text>
</comment>
<reference evidence="13 14" key="1">
    <citation type="submission" date="2016-06" db="EMBL/GenBank/DDBJ databases">
        <title>Three novel species with peptidoglycan cell walls form the new genus Lacunisphaera gen. nov. in the family Opitutaceae of the verrucomicrobial subdivision 4.</title>
        <authorList>
            <person name="Rast P."/>
            <person name="Gloeckner I."/>
            <person name="Jogler M."/>
            <person name="Boedeker C."/>
            <person name="Jeske O."/>
            <person name="Wiegand S."/>
            <person name="Reinhardt R."/>
            <person name="Schumann P."/>
            <person name="Rohde M."/>
            <person name="Spring S."/>
            <person name="Gloeckner F.O."/>
            <person name="Jogler C."/>
        </authorList>
    </citation>
    <scope>NUCLEOTIDE SEQUENCE [LARGE SCALE GENOMIC DNA]</scope>
    <source>
        <strain evidence="13 14">IG16b</strain>
    </source>
</reference>
<dbReference type="OrthoDB" id="9810181at2"/>
<dbReference type="GO" id="GO:0005886">
    <property type="term" value="C:plasma membrane"/>
    <property type="evidence" value="ECO:0007669"/>
    <property type="project" value="UniProtKB-SubCell"/>
</dbReference>
<feature type="transmembrane region" description="Helical" evidence="12">
    <location>
        <begin position="542"/>
        <end position="562"/>
    </location>
</feature>
<dbReference type="CDD" id="cd11494">
    <property type="entry name" value="SLC5sbd_NIS-like_u2"/>
    <property type="match status" value="1"/>
</dbReference>
<name>A0A1D8ASU8_9BACT</name>
<dbReference type="Proteomes" id="UP000095228">
    <property type="component" value="Chromosome"/>
</dbReference>
<feature type="transmembrane region" description="Helical" evidence="12">
    <location>
        <begin position="152"/>
        <end position="175"/>
    </location>
</feature>
<dbReference type="GO" id="GO:0015293">
    <property type="term" value="F:symporter activity"/>
    <property type="evidence" value="ECO:0007669"/>
    <property type="project" value="TreeGrafter"/>
</dbReference>
<dbReference type="RefSeq" id="WP_069961239.1">
    <property type="nucleotide sequence ID" value="NZ_CP016094.1"/>
</dbReference>
<feature type="transmembrane region" description="Helical" evidence="12">
    <location>
        <begin position="457"/>
        <end position="476"/>
    </location>
</feature>
<evidence type="ECO:0000256" key="1">
    <source>
        <dbReference type="ARBA" id="ARBA00004651"/>
    </source>
</evidence>
<feature type="transmembrane region" description="Helical" evidence="12">
    <location>
        <begin position="266"/>
        <end position="291"/>
    </location>
</feature>
<evidence type="ECO:0000256" key="12">
    <source>
        <dbReference type="SAM" id="Phobius"/>
    </source>
</evidence>
<keyword evidence="8" id="KW-0406">Ion transport</keyword>
<dbReference type="AlphaFoldDB" id="A0A1D8ASU8"/>
<protein>
    <submittedName>
        <fullName evidence="13">Sodium/glucose cotransporter</fullName>
    </submittedName>
</protein>
<keyword evidence="6 12" id="KW-1133">Transmembrane helix</keyword>
<organism evidence="13 14">
    <name type="scientific">Lacunisphaera limnophila</name>
    <dbReference type="NCBI Taxonomy" id="1838286"/>
    <lineage>
        <taxon>Bacteria</taxon>
        <taxon>Pseudomonadati</taxon>
        <taxon>Verrucomicrobiota</taxon>
        <taxon>Opitutia</taxon>
        <taxon>Opitutales</taxon>
        <taxon>Opitutaceae</taxon>
        <taxon>Lacunisphaera</taxon>
    </lineage>
</organism>
<dbReference type="Gene3D" id="1.20.1730.10">
    <property type="entry name" value="Sodium/glucose cotransporter"/>
    <property type="match status" value="1"/>
</dbReference>
<dbReference type="GO" id="GO:0006814">
    <property type="term" value="P:sodium ion transport"/>
    <property type="evidence" value="ECO:0007669"/>
    <property type="project" value="UniProtKB-KW"/>
</dbReference>
<evidence type="ECO:0000256" key="6">
    <source>
        <dbReference type="ARBA" id="ARBA00022989"/>
    </source>
</evidence>
<evidence type="ECO:0000256" key="7">
    <source>
        <dbReference type="ARBA" id="ARBA00023053"/>
    </source>
</evidence>
<evidence type="ECO:0000256" key="11">
    <source>
        <dbReference type="RuleBase" id="RU362091"/>
    </source>
</evidence>
<feature type="transmembrane region" description="Helical" evidence="12">
    <location>
        <begin position="391"/>
        <end position="415"/>
    </location>
</feature>
<evidence type="ECO:0000256" key="9">
    <source>
        <dbReference type="ARBA" id="ARBA00023136"/>
    </source>
</evidence>
<evidence type="ECO:0000256" key="8">
    <source>
        <dbReference type="ARBA" id="ARBA00023065"/>
    </source>
</evidence>
<evidence type="ECO:0000313" key="13">
    <source>
        <dbReference type="EMBL" id="AOS43930.1"/>
    </source>
</evidence>
<keyword evidence="7" id="KW-0915">Sodium</keyword>
<keyword evidence="10" id="KW-0739">Sodium transport</keyword>
<evidence type="ECO:0000313" key="14">
    <source>
        <dbReference type="Proteomes" id="UP000095228"/>
    </source>
</evidence>
<sequence>MTTLDWIVLLGTMLGIAGYGAWRTRHTAQLDTYMKGSRTTGWFTIGLSVAATQASTITYLSLPGQAYENGIAFIQNYFGLPLALILVCAVFLPIYRKLGVYTAYEYLGQRFDQKTRLLGAGVFLLQRGLQSGITIYAPSIILATVFGWRLDFIIIGIGLVAIIYTVTGGSVAVSLTQQWQMAVIFGGMLTAFIILLTKLPDHATAIAGAMGKLQAVDYSVDPQVRYTLWSGLLGGFFLSLSYFGTDQTQVQRYIGGSALREGRLGLMFNAVLKIPMQFFIVMLGALLFVFYQFQPDTPLVFNRAAWEQQVNGARGAEFRALEAQHATLHADKLAKIQSWVAARDRGDPAAETQARAAVAQAQQASESVRVQARTALAAAAPETKRTRDSDFVFITFITTQLPSGLVGLLIAVMFASALGSKASELNALGTTTTIDLWRHLRPLAAHDEQRNVRIAKAFTALWGLFAISFALFVSFAESLIEALNIVASIFYPTLLGIFIVAFFVKRVGGTAVFWAALTAQAVVLAIFFAGKAWPAHEIGYLWLNPIGCAACVLFSLLFQAVLPKRQTG</sequence>
<feature type="transmembrane region" description="Helical" evidence="12">
    <location>
        <begin position="6"/>
        <end position="22"/>
    </location>
</feature>
<dbReference type="KEGG" id="obg:Verru16b_00988"/>
<feature type="transmembrane region" description="Helical" evidence="12">
    <location>
        <begin position="511"/>
        <end position="530"/>
    </location>
</feature>
<keyword evidence="9 12" id="KW-0472">Membrane</keyword>
<feature type="transmembrane region" description="Helical" evidence="12">
    <location>
        <begin position="226"/>
        <end position="245"/>
    </location>
</feature>
<feature type="transmembrane region" description="Helical" evidence="12">
    <location>
        <begin position="482"/>
        <end position="504"/>
    </location>
</feature>
<dbReference type="PANTHER" id="PTHR42985">
    <property type="entry name" value="SODIUM-COUPLED MONOCARBOXYLATE TRANSPORTER"/>
    <property type="match status" value="1"/>
</dbReference>
<evidence type="ECO:0000256" key="2">
    <source>
        <dbReference type="ARBA" id="ARBA00006434"/>
    </source>
</evidence>
<feature type="transmembrane region" description="Helical" evidence="12">
    <location>
        <begin position="182"/>
        <end position="200"/>
    </location>
</feature>
<evidence type="ECO:0000256" key="4">
    <source>
        <dbReference type="ARBA" id="ARBA00022475"/>
    </source>
</evidence>
<keyword evidence="3" id="KW-0813">Transport</keyword>
<dbReference type="STRING" id="1838286.Verru16b_00988"/>
<dbReference type="InterPro" id="IPR038377">
    <property type="entry name" value="Na/Glc_symporter_sf"/>
</dbReference>
<evidence type="ECO:0000256" key="10">
    <source>
        <dbReference type="ARBA" id="ARBA00023201"/>
    </source>
</evidence>
<dbReference type="InterPro" id="IPR051163">
    <property type="entry name" value="Sodium:Solute_Symporter_SSF"/>
</dbReference>
<comment type="subcellular location">
    <subcellularLocation>
        <location evidence="1">Cell membrane</location>
        <topology evidence="1">Multi-pass membrane protein</topology>
    </subcellularLocation>
</comment>
<feature type="transmembrane region" description="Helical" evidence="12">
    <location>
        <begin position="42"/>
        <end position="62"/>
    </location>
</feature>
<dbReference type="InterPro" id="IPR001734">
    <property type="entry name" value="Na/solute_symporter"/>
</dbReference>
<keyword evidence="14" id="KW-1185">Reference proteome</keyword>
<gene>
    <name evidence="13" type="primary">sglT_1</name>
    <name evidence="13" type="ORF">Verru16b_00988</name>
</gene>